<evidence type="ECO:0000256" key="1">
    <source>
        <dbReference type="ARBA" id="ARBA00004141"/>
    </source>
</evidence>
<dbReference type="AlphaFoldDB" id="A0A3E2DNE6"/>
<name>A0A3E2DNE6_9ACTN</name>
<feature type="transmembrane region" description="Helical" evidence="10">
    <location>
        <begin position="55"/>
        <end position="75"/>
    </location>
</feature>
<keyword evidence="5" id="KW-0406">Ion transport</keyword>
<evidence type="ECO:0000313" key="11">
    <source>
        <dbReference type="EMBL" id="RFT46880.1"/>
    </source>
</evidence>
<dbReference type="SUPFAM" id="SSF81340">
    <property type="entry name" value="Clc chloride channel"/>
    <property type="match status" value="1"/>
</dbReference>
<keyword evidence="3 10" id="KW-0812">Transmembrane</keyword>
<comment type="subcellular location">
    <subcellularLocation>
        <location evidence="1">Membrane</location>
        <topology evidence="1">Multi-pass membrane protein</topology>
    </subcellularLocation>
</comment>
<gene>
    <name evidence="11" type="ORF">CHT91_00730</name>
</gene>
<evidence type="ECO:0000256" key="6">
    <source>
        <dbReference type="ARBA" id="ARBA00023136"/>
    </source>
</evidence>
<dbReference type="GO" id="GO:0034707">
    <property type="term" value="C:chloride channel complex"/>
    <property type="evidence" value="ECO:0007669"/>
    <property type="project" value="UniProtKB-KW"/>
</dbReference>
<evidence type="ECO:0000256" key="3">
    <source>
        <dbReference type="ARBA" id="ARBA00022692"/>
    </source>
</evidence>
<feature type="transmembrane region" description="Helical" evidence="10">
    <location>
        <begin position="388"/>
        <end position="408"/>
    </location>
</feature>
<protein>
    <submittedName>
        <fullName evidence="11">Chloride channel protein</fullName>
    </submittedName>
</protein>
<dbReference type="Gene3D" id="1.10.3080.10">
    <property type="entry name" value="Clc chloride channel"/>
    <property type="match status" value="1"/>
</dbReference>
<evidence type="ECO:0000256" key="10">
    <source>
        <dbReference type="SAM" id="Phobius"/>
    </source>
</evidence>
<dbReference type="PRINTS" id="PR00762">
    <property type="entry name" value="CLCHANNEL"/>
</dbReference>
<dbReference type="InterPro" id="IPR050368">
    <property type="entry name" value="ClC-type_chloride_channel"/>
</dbReference>
<accession>A0A3E2DNE6</accession>
<feature type="transmembrane region" description="Helical" evidence="10">
    <location>
        <begin position="290"/>
        <end position="314"/>
    </location>
</feature>
<evidence type="ECO:0000256" key="8">
    <source>
        <dbReference type="ARBA" id="ARBA00023214"/>
    </source>
</evidence>
<organism evidence="11 12">
    <name type="scientific">Cutibacterium avidum</name>
    <dbReference type="NCBI Taxonomy" id="33010"/>
    <lineage>
        <taxon>Bacteria</taxon>
        <taxon>Bacillati</taxon>
        <taxon>Actinomycetota</taxon>
        <taxon>Actinomycetes</taxon>
        <taxon>Propionibacteriales</taxon>
        <taxon>Propionibacteriaceae</taxon>
        <taxon>Cutibacterium</taxon>
    </lineage>
</organism>
<evidence type="ECO:0000256" key="7">
    <source>
        <dbReference type="ARBA" id="ARBA00023173"/>
    </source>
</evidence>
<evidence type="ECO:0000256" key="2">
    <source>
        <dbReference type="ARBA" id="ARBA00022448"/>
    </source>
</evidence>
<dbReference type="GO" id="GO:0005254">
    <property type="term" value="F:chloride channel activity"/>
    <property type="evidence" value="ECO:0007669"/>
    <property type="project" value="UniProtKB-KW"/>
</dbReference>
<keyword evidence="8" id="KW-0868">Chloride</keyword>
<dbReference type="Proteomes" id="UP000259211">
    <property type="component" value="Unassembled WGS sequence"/>
</dbReference>
<sequence>MGTSRLRLIAAVVLTGLVSGLIGGLIGELSHLIEACAFGAPFSSSTTGVGGVVMWRRLVAPIAGAVIAGLTWWWLRPRPSGSIISVRQAVDIDSPKRLRPIETIVDALAQLVVVGSGSSLGREAAPRQMAALAAQGLSDGFRVDGSTRRVLLASAAGAGLASVYNVPVAGALYALELTVRPDLRTRRGWGQVGIAVVISVLSTVTAWIFNHDRPIYRSPVAEVTPSGLGWIVLLVAVATPIGAGMGVLFGEMKRRVPVTSRLWWTVPLGSIGVTAIALMAPQVVGNGQVIVNLVLAHPVAPATLAILLVGKILATTVALRSGAAGGLLTPSLASGALIGTLIAAAAGIDSPSQVTMMAIVGAGCVLSMTQRAPLFAVAFALELTRAGALGVPVVVVAVLLGWAGFVLIGKRGPGFHGGIGRAPGNTSGSR</sequence>
<feature type="transmembrane region" description="Helical" evidence="10">
    <location>
        <begin position="189"/>
        <end position="209"/>
    </location>
</feature>
<keyword evidence="4 10" id="KW-1133">Transmembrane helix</keyword>
<reference evidence="11 12" key="1">
    <citation type="submission" date="2017-07" db="EMBL/GenBank/DDBJ databases">
        <authorList>
            <person name="Sun Z.S."/>
            <person name="Albrecht U."/>
            <person name="Echele G."/>
            <person name="Lee C.C."/>
        </authorList>
    </citation>
    <scope>NUCLEOTIDE SEQUENCE [LARGE SCALE GENOMIC DNA]</scope>
    <source>
        <strain evidence="11 12">P16-029</strain>
    </source>
</reference>
<evidence type="ECO:0000256" key="4">
    <source>
        <dbReference type="ARBA" id="ARBA00022989"/>
    </source>
</evidence>
<feature type="transmembrane region" description="Helical" evidence="10">
    <location>
        <begin position="354"/>
        <end position="381"/>
    </location>
</feature>
<dbReference type="PANTHER" id="PTHR43427">
    <property type="entry name" value="CHLORIDE CHANNEL PROTEIN CLC-E"/>
    <property type="match status" value="1"/>
</dbReference>
<dbReference type="CDD" id="cd01033">
    <property type="entry name" value="ClC_like"/>
    <property type="match status" value="1"/>
</dbReference>
<dbReference type="EMBL" id="NOWI01000001">
    <property type="protein sequence ID" value="RFT46880.1"/>
    <property type="molecule type" value="Genomic_DNA"/>
</dbReference>
<dbReference type="InterPro" id="IPR001807">
    <property type="entry name" value="ClC"/>
</dbReference>
<feature type="transmembrane region" description="Helical" evidence="10">
    <location>
        <begin position="229"/>
        <end position="250"/>
    </location>
</feature>
<evidence type="ECO:0000256" key="5">
    <source>
        <dbReference type="ARBA" id="ARBA00023065"/>
    </source>
</evidence>
<dbReference type="RefSeq" id="WP_117188276.1">
    <property type="nucleotide sequence ID" value="NZ_NOWI01000001.1"/>
</dbReference>
<feature type="transmembrane region" description="Helical" evidence="10">
    <location>
        <begin position="326"/>
        <end position="348"/>
    </location>
</feature>
<evidence type="ECO:0000256" key="9">
    <source>
        <dbReference type="ARBA" id="ARBA00023303"/>
    </source>
</evidence>
<keyword evidence="6 10" id="KW-0472">Membrane</keyword>
<keyword evidence="7" id="KW-0869">Chloride channel</keyword>
<evidence type="ECO:0000313" key="12">
    <source>
        <dbReference type="Proteomes" id="UP000259211"/>
    </source>
</evidence>
<dbReference type="InterPro" id="IPR014743">
    <property type="entry name" value="Cl-channel_core"/>
</dbReference>
<proteinExistence type="predicted"/>
<comment type="caution">
    <text evidence="11">The sequence shown here is derived from an EMBL/GenBank/DDBJ whole genome shotgun (WGS) entry which is preliminary data.</text>
</comment>
<feature type="transmembrane region" description="Helical" evidence="10">
    <location>
        <begin position="262"/>
        <end position="284"/>
    </location>
</feature>
<keyword evidence="9" id="KW-0407">Ion channel</keyword>
<dbReference type="PANTHER" id="PTHR43427:SF6">
    <property type="entry name" value="CHLORIDE CHANNEL PROTEIN CLC-E"/>
    <property type="match status" value="1"/>
</dbReference>
<keyword evidence="2" id="KW-0813">Transport</keyword>
<dbReference type="Pfam" id="PF00654">
    <property type="entry name" value="Voltage_CLC"/>
    <property type="match status" value="1"/>
</dbReference>